<dbReference type="InterPro" id="IPR029058">
    <property type="entry name" value="AB_hydrolase_fold"/>
</dbReference>
<dbReference type="Proteomes" id="UP001142393">
    <property type="component" value="Unassembled WGS sequence"/>
</dbReference>
<feature type="domain" description="AB hydrolase-1" evidence="1">
    <location>
        <begin position="34"/>
        <end position="337"/>
    </location>
</feature>
<evidence type="ECO:0000313" key="3">
    <source>
        <dbReference type="Proteomes" id="UP001142393"/>
    </source>
</evidence>
<dbReference type="AlphaFoldDB" id="A0A9W8P1F1"/>
<accession>A0A9W8P1F1</accession>
<gene>
    <name evidence="2" type="ORF">DFH05DRAFT_1115340</name>
</gene>
<dbReference type="SUPFAM" id="SSF53474">
    <property type="entry name" value="alpha/beta-Hydrolases"/>
    <property type="match status" value="1"/>
</dbReference>
<protein>
    <submittedName>
        <fullName evidence="2">Alpha/Beta hydrolase protein</fullName>
    </submittedName>
</protein>
<dbReference type="InterPro" id="IPR000073">
    <property type="entry name" value="AB_hydrolase_1"/>
</dbReference>
<organism evidence="2 3">
    <name type="scientific">Lentinula detonsa</name>
    <dbReference type="NCBI Taxonomy" id="2804962"/>
    <lineage>
        <taxon>Eukaryota</taxon>
        <taxon>Fungi</taxon>
        <taxon>Dikarya</taxon>
        <taxon>Basidiomycota</taxon>
        <taxon>Agaricomycotina</taxon>
        <taxon>Agaricomycetes</taxon>
        <taxon>Agaricomycetidae</taxon>
        <taxon>Agaricales</taxon>
        <taxon>Marasmiineae</taxon>
        <taxon>Omphalotaceae</taxon>
        <taxon>Lentinula</taxon>
    </lineage>
</organism>
<name>A0A9W8P1F1_9AGAR</name>
<proteinExistence type="predicted"/>
<evidence type="ECO:0000259" key="1">
    <source>
        <dbReference type="Pfam" id="PF12697"/>
    </source>
</evidence>
<dbReference type="EMBL" id="JANVFU010000006">
    <property type="protein sequence ID" value="KAJ3745058.1"/>
    <property type="molecule type" value="Genomic_DNA"/>
</dbReference>
<dbReference type="Gene3D" id="3.40.50.1820">
    <property type="entry name" value="alpha/beta hydrolase"/>
    <property type="match status" value="1"/>
</dbReference>
<keyword evidence="2" id="KW-0378">Hydrolase</keyword>
<keyword evidence="3" id="KW-1185">Reference proteome</keyword>
<dbReference type="GO" id="GO:0016787">
    <property type="term" value="F:hydrolase activity"/>
    <property type="evidence" value="ECO:0007669"/>
    <property type="project" value="UniProtKB-KW"/>
</dbReference>
<comment type="caution">
    <text evidence="2">The sequence shown here is derived from an EMBL/GenBank/DDBJ whole genome shotgun (WGS) entry which is preliminary data.</text>
</comment>
<reference evidence="2 3" key="1">
    <citation type="journal article" date="2023" name="Proc. Natl. Acad. Sci. U.S.A.">
        <title>A global phylogenomic analysis of the shiitake genus Lentinula.</title>
        <authorList>
            <person name="Sierra-Patev S."/>
            <person name="Min B."/>
            <person name="Naranjo-Ortiz M."/>
            <person name="Looney B."/>
            <person name="Konkel Z."/>
            <person name="Slot J.C."/>
            <person name="Sakamoto Y."/>
            <person name="Steenwyk J.L."/>
            <person name="Rokas A."/>
            <person name="Carro J."/>
            <person name="Camarero S."/>
            <person name="Ferreira P."/>
            <person name="Molpeceres G."/>
            <person name="Ruiz-Duenas F.J."/>
            <person name="Serrano A."/>
            <person name="Henrissat B."/>
            <person name="Drula E."/>
            <person name="Hughes K.W."/>
            <person name="Mata J.L."/>
            <person name="Ishikawa N.K."/>
            <person name="Vargas-Isla R."/>
            <person name="Ushijima S."/>
            <person name="Smith C.A."/>
            <person name="Donoghue J."/>
            <person name="Ahrendt S."/>
            <person name="Andreopoulos W."/>
            <person name="He G."/>
            <person name="LaButti K."/>
            <person name="Lipzen A."/>
            <person name="Ng V."/>
            <person name="Riley R."/>
            <person name="Sandor L."/>
            <person name="Barry K."/>
            <person name="Martinez A.T."/>
            <person name="Xiao Y."/>
            <person name="Gibbons J.G."/>
            <person name="Terashima K."/>
            <person name="Grigoriev I.V."/>
            <person name="Hibbett D."/>
        </authorList>
    </citation>
    <scope>NUCLEOTIDE SEQUENCE [LARGE SCALE GENOMIC DNA]</scope>
    <source>
        <strain evidence="2 3">TFB7810</strain>
    </source>
</reference>
<evidence type="ECO:0000313" key="2">
    <source>
        <dbReference type="EMBL" id="KAJ3745058.1"/>
    </source>
</evidence>
<dbReference type="Pfam" id="PF12697">
    <property type="entry name" value="Abhydrolase_6"/>
    <property type="match status" value="1"/>
</dbReference>
<sequence length="346" mass="38288">MALKTLVVNEAGVYLSYIDSGAPSKSPYVTIFALHGMCFTGLIFKKVSKLFLDKGFRFVAVNRRNFAGSSPYTPEEFKELTTGNDEQKNAWAHSRGQEFTMFMVNFIQENDLPAMTPDGKSGGVVILGWSAGASLAIAALSIVDSLSQDAQSCLSTHLRAFIAQEPAPLALGLPTPPKNWAPLRETSIPEELRFKAFAHWLTSYFEHGDLSTRDLDSLSYVLASPLRPPSIYNMSTAETDEMLQLDQAAMSDLPFLFNLSNQLKVAFRKVCFDPATKRLLPKMSITFMSGTMPPAFGPAGLWAVESEQKEAKTNHIHLKVIPGANHFMHWDDPEKAVEVYLDCVKL</sequence>